<keyword evidence="3" id="KW-0677">Repeat</keyword>
<evidence type="ECO:0000313" key="7">
    <source>
        <dbReference type="EMBL" id="KAL1397043.1"/>
    </source>
</evidence>
<feature type="region of interest" description="Disordered" evidence="5">
    <location>
        <begin position="91"/>
        <end position="133"/>
    </location>
</feature>
<dbReference type="FunFam" id="1.10.238.10:FF:000009">
    <property type="entry name" value="Visinin-like protein 1"/>
    <property type="match status" value="1"/>
</dbReference>
<dbReference type="InterPro" id="IPR011992">
    <property type="entry name" value="EF-hand-dom_pair"/>
</dbReference>
<evidence type="ECO:0000256" key="3">
    <source>
        <dbReference type="ARBA" id="ARBA00022737"/>
    </source>
</evidence>
<reference evidence="7 8" key="1">
    <citation type="submission" date="2024-05" db="EMBL/GenBank/DDBJ databases">
        <title>Culex pipiens pipiens assembly and annotation.</title>
        <authorList>
            <person name="Alout H."/>
            <person name="Durand T."/>
        </authorList>
    </citation>
    <scope>NUCLEOTIDE SEQUENCE [LARGE SCALE GENOMIC DNA]</scope>
    <source>
        <strain evidence="7">HA-2024</strain>
        <tissue evidence="7">Whole body</tissue>
    </source>
</reference>
<evidence type="ECO:0000256" key="2">
    <source>
        <dbReference type="ARBA" id="ARBA00022723"/>
    </source>
</evidence>
<dbReference type="Pfam" id="PF13499">
    <property type="entry name" value="EF-hand_7"/>
    <property type="match status" value="1"/>
</dbReference>
<dbReference type="AlphaFoldDB" id="A0ABD1DBL5"/>
<dbReference type="InterPro" id="IPR028846">
    <property type="entry name" value="Recoverin"/>
</dbReference>
<dbReference type="CDD" id="cd00051">
    <property type="entry name" value="EFh"/>
    <property type="match status" value="2"/>
</dbReference>
<feature type="region of interest" description="Disordered" evidence="5">
    <location>
        <begin position="1"/>
        <end position="30"/>
    </location>
</feature>
<feature type="compositionally biased region" description="Gly residues" evidence="5">
    <location>
        <begin position="104"/>
        <end position="115"/>
    </location>
</feature>
<evidence type="ECO:0000313" key="8">
    <source>
        <dbReference type="Proteomes" id="UP001562425"/>
    </source>
</evidence>
<dbReference type="Pfam" id="PF13202">
    <property type="entry name" value="EF-hand_5"/>
    <property type="match status" value="1"/>
</dbReference>
<dbReference type="SUPFAM" id="SSF47473">
    <property type="entry name" value="EF-hand"/>
    <property type="match status" value="1"/>
</dbReference>
<feature type="domain" description="EF-hand" evidence="6">
    <location>
        <begin position="306"/>
        <end position="341"/>
    </location>
</feature>
<dbReference type="GO" id="GO:0046872">
    <property type="term" value="F:metal ion binding"/>
    <property type="evidence" value="ECO:0007669"/>
    <property type="project" value="UniProtKB-KW"/>
</dbReference>
<dbReference type="Gene3D" id="1.10.238.10">
    <property type="entry name" value="EF-hand"/>
    <property type="match status" value="1"/>
</dbReference>
<evidence type="ECO:0000256" key="1">
    <source>
        <dbReference type="ARBA" id="ARBA00006049"/>
    </source>
</evidence>
<comment type="caution">
    <text evidence="7">The sequence shown here is derived from an EMBL/GenBank/DDBJ whole genome shotgun (WGS) entry which is preliminary data.</text>
</comment>
<feature type="compositionally biased region" description="Low complexity" evidence="5">
    <location>
        <begin position="18"/>
        <end position="30"/>
    </location>
</feature>
<gene>
    <name evidence="7" type="ORF">pipiens_010045</name>
</gene>
<evidence type="ECO:0000256" key="5">
    <source>
        <dbReference type="SAM" id="MobiDB-lite"/>
    </source>
</evidence>
<feature type="domain" description="EF-hand" evidence="6">
    <location>
        <begin position="222"/>
        <end position="257"/>
    </location>
</feature>
<feature type="compositionally biased region" description="Polar residues" evidence="5">
    <location>
        <begin position="1"/>
        <end position="13"/>
    </location>
</feature>
<evidence type="ECO:0000256" key="4">
    <source>
        <dbReference type="ARBA" id="ARBA00022837"/>
    </source>
</evidence>
<name>A0ABD1DBL5_CULPP</name>
<dbReference type="PRINTS" id="PR00450">
    <property type="entry name" value="RECOVERIN"/>
</dbReference>
<dbReference type="PROSITE" id="PS00018">
    <property type="entry name" value="EF_HAND_1"/>
    <property type="match status" value="3"/>
</dbReference>
<feature type="domain" description="EF-hand" evidence="6">
    <location>
        <begin position="258"/>
        <end position="293"/>
    </location>
</feature>
<accession>A0ABD1DBL5</accession>
<dbReference type="InterPro" id="IPR018247">
    <property type="entry name" value="EF_Hand_1_Ca_BS"/>
</dbReference>
<dbReference type="Proteomes" id="UP001562425">
    <property type="component" value="Unassembled WGS sequence"/>
</dbReference>
<dbReference type="EMBL" id="JBEHCU010006476">
    <property type="protein sequence ID" value="KAL1397043.1"/>
    <property type="molecule type" value="Genomic_DNA"/>
</dbReference>
<keyword evidence="4" id="KW-0106">Calcium</keyword>
<protein>
    <recommendedName>
        <fullName evidence="6">EF-hand domain-containing protein</fullName>
    </recommendedName>
</protein>
<evidence type="ECO:0000259" key="6">
    <source>
        <dbReference type="PROSITE" id="PS50222"/>
    </source>
</evidence>
<sequence>MASSVMQQPSSAGRCQHQHSPQQQQQQVLQTQQQQIAIEIAADPVPGPLVPQHIHQQELQAHALLAQCQQPQGTLPTPNVDIVLRESTRANLVSRKGKGSSIEEGGGGTGGGGGRRSGRSGSSKDGGKGGDGKSVYRKFFKRIKTILDGNDPEASSKPEAEDLPVPQRYYPDSLVELTRTARFSEDEIKRIYRGFKAECPTGIVKEETFKGIYSQFFPLGASSGQYAHYVFNSIDLDRNGSLSFEEFVANLSILLRGTVDEKLAWTFSLYDINGDGSISKEEMKEIVTAIYELMGKVPEGCEEEQAIKDKVERLFEKMDRNCDGKITLDEFIECCTTDESIRRSIAVFDTIF</sequence>
<keyword evidence="2" id="KW-0479">Metal-binding</keyword>
<keyword evidence="8" id="KW-1185">Reference proteome</keyword>
<dbReference type="InterPro" id="IPR002048">
    <property type="entry name" value="EF_hand_dom"/>
</dbReference>
<comment type="similarity">
    <text evidence="1">Belongs to the recoverin family.</text>
</comment>
<dbReference type="SMART" id="SM00054">
    <property type="entry name" value="EFh"/>
    <property type="match status" value="3"/>
</dbReference>
<proteinExistence type="inferred from homology"/>
<dbReference type="PANTHER" id="PTHR23055:SF167">
    <property type="entry name" value="EF-HAND DOMAIN-CONTAINING PROTEIN"/>
    <property type="match status" value="1"/>
</dbReference>
<dbReference type="PROSITE" id="PS50222">
    <property type="entry name" value="EF_HAND_2"/>
    <property type="match status" value="3"/>
</dbReference>
<organism evidence="7 8">
    <name type="scientific">Culex pipiens pipiens</name>
    <name type="common">Northern house mosquito</name>
    <dbReference type="NCBI Taxonomy" id="38569"/>
    <lineage>
        <taxon>Eukaryota</taxon>
        <taxon>Metazoa</taxon>
        <taxon>Ecdysozoa</taxon>
        <taxon>Arthropoda</taxon>
        <taxon>Hexapoda</taxon>
        <taxon>Insecta</taxon>
        <taxon>Pterygota</taxon>
        <taxon>Neoptera</taxon>
        <taxon>Endopterygota</taxon>
        <taxon>Diptera</taxon>
        <taxon>Nematocera</taxon>
        <taxon>Culicoidea</taxon>
        <taxon>Culicidae</taxon>
        <taxon>Culicinae</taxon>
        <taxon>Culicini</taxon>
        <taxon>Culex</taxon>
        <taxon>Culex</taxon>
    </lineage>
</organism>
<dbReference type="PANTHER" id="PTHR23055">
    <property type="entry name" value="CALCIUM BINDING PROTEINS"/>
    <property type="match status" value="1"/>
</dbReference>